<comment type="similarity">
    <text evidence="7">Belongs to the DHHC palmitoyltransferase family.</text>
</comment>
<keyword evidence="10" id="KW-1185">Reference proteome</keyword>
<feature type="transmembrane region" description="Helical" evidence="7">
    <location>
        <begin position="20"/>
        <end position="42"/>
    </location>
</feature>
<keyword evidence="6 7" id="KW-0012">Acyltransferase</keyword>
<dbReference type="Pfam" id="PF01529">
    <property type="entry name" value="DHHC"/>
    <property type="match status" value="1"/>
</dbReference>
<dbReference type="PANTHER" id="PTHR22883:SF203">
    <property type="entry name" value="PALMITOYLTRANSFERASE"/>
    <property type="match status" value="1"/>
</dbReference>
<keyword evidence="3 7" id="KW-0812">Transmembrane</keyword>
<comment type="catalytic activity">
    <reaction evidence="7">
        <text>L-cysteinyl-[protein] + hexadecanoyl-CoA = S-hexadecanoyl-L-cysteinyl-[protein] + CoA</text>
        <dbReference type="Rhea" id="RHEA:36683"/>
        <dbReference type="Rhea" id="RHEA-COMP:10131"/>
        <dbReference type="Rhea" id="RHEA-COMP:11032"/>
        <dbReference type="ChEBI" id="CHEBI:29950"/>
        <dbReference type="ChEBI" id="CHEBI:57287"/>
        <dbReference type="ChEBI" id="CHEBI:57379"/>
        <dbReference type="ChEBI" id="CHEBI:74151"/>
        <dbReference type="EC" id="2.3.1.225"/>
    </reaction>
</comment>
<evidence type="ECO:0000313" key="9">
    <source>
        <dbReference type="EMBL" id="KAJ8599293.1"/>
    </source>
</evidence>
<proteinExistence type="inferred from homology"/>
<dbReference type="InterPro" id="IPR039859">
    <property type="entry name" value="PFA4/ZDH16/20/ERF2-like"/>
</dbReference>
<evidence type="ECO:0000256" key="1">
    <source>
        <dbReference type="ARBA" id="ARBA00004141"/>
    </source>
</evidence>
<keyword evidence="4 7" id="KW-1133">Transmembrane helix</keyword>
<dbReference type="GO" id="GO:0005783">
    <property type="term" value="C:endoplasmic reticulum"/>
    <property type="evidence" value="ECO:0007669"/>
    <property type="project" value="TreeGrafter"/>
</dbReference>
<feature type="transmembrane region" description="Helical" evidence="7">
    <location>
        <begin position="126"/>
        <end position="151"/>
    </location>
</feature>
<evidence type="ECO:0000256" key="2">
    <source>
        <dbReference type="ARBA" id="ARBA00022679"/>
    </source>
</evidence>
<keyword evidence="2 7" id="KW-0808">Transferase</keyword>
<protein>
    <recommendedName>
        <fullName evidence="7">Palmitoyltransferase</fullName>
        <ecNumber evidence="7">2.3.1.225</ecNumber>
    </recommendedName>
</protein>
<evidence type="ECO:0000256" key="7">
    <source>
        <dbReference type="RuleBase" id="RU079119"/>
    </source>
</evidence>
<dbReference type="GO" id="GO:0019706">
    <property type="term" value="F:protein-cysteine S-palmitoyltransferase activity"/>
    <property type="evidence" value="ECO:0007669"/>
    <property type="project" value="UniProtKB-EC"/>
</dbReference>
<comment type="caution">
    <text evidence="9">The sequence shown here is derived from an EMBL/GenBank/DDBJ whole genome shotgun (WGS) entry which is preliminary data.</text>
</comment>
<keyword evidence="5 7" id="KW-0472">Membrane</keyword>
<reference evidence="9" key="1">
    <citation type="submission" date="2023-01" db="EMBL/GenBank/DDBJ databases">
        <title>Metagenome sequencing of chrysophaentin producing Chrysophaeum taylorii.</title>
        <authorList>
            <person name="Davison J."/>
            <person name="Bewley C."/>
        </authorList>
    </citation>
    <scope>NUCLEOTIDE SEQUENCE</scope>
    <source>
        <strain evidence="9">NIES-1699</strain>
    </source>
</reference>
<dbReference type="EMBL" id="JAQMWT010000574">
    <property type="protein sequence ID" value="KAJ8599293.1"/>
    <property type="molecule type" value="Genomic_DNA"/>
</dbReference>
<evidence type="ECO:0000256" key="3">
    <source>
        <dbReference type="ARBA" id="ARBA00022692"/>
    </source>
</evidence>
<comment type="domain">
    <text evidence="7">The DHHC domain is required for palmitoyltransferase activity.</text>
</comment>
<gene>
    <name evidence="9" type="ORF">CTAYLR_006794</name>
</gene>
<dbReference type="Proteomes" id="UP001230188">
    <property type="component" value="Unassembled WGS sequence"/>
</dbReference>
<dbReference type="PROSITE" id="PS50216">
    <property type="entry name" value="DHHC"/>
    <property type="match status" value="1"/>
</dbReference>
<evidence type="ECO:0000256" key="4">
    <source>
        <dbReference type="ARBA" id="ARBA00022989"/>
    </source>
</evidence>
<dbReference type="EC" id="2.3.1.225" evidence="7"/>
<dbReference type="GO" id="GO:0006612">
    <property type="term" value="P:protein targeting to membrane"/>
    <property type="evidence" value="ECO:0007669"/>
    <property type="project" value="TreeGrafter"/>
</dbReference>
<evidence type="ECO:0000313" key="10">
    <source>
        <dbReference type="Proteomes" id="UP001230188"/>
    </source>
</evidence>
<feature type="transmembrane region" description="Helical" evidence="7">
    <location>
        <begin position="49"/>
        <end position="72"/>
    </location>
</feature>
<dbReference type="GO" id="GO:0016020">
    <property type="term" value="C:membrane"/>
    <property type="evidence" value="ECO:0007669"/>
    <property type="project" value="UniProtKB-SubCell"/>
</dbReference>
<feature type="domain" description="Palmitoyltransferase DHHC" evidence="8">
    <location>
        <begin position="95"/>
        <end position="203"/>
    </location>
</feature>
<evidence type="ECO:0000256" key="5">
    <source>
        <dbReference type="ARBA" id="ARBA00023136"/>
    </source>
</evidence>
<comment type="subcellular location">
    <subcellularLocation>
        <location evidence="1">Membrane</location>
        <topology evidence="1">Multi-pass membrane protein</topology>
    </subcellularLocation>
</comment>
<evidence type="ECO:0000259" key="8">
    <source>
        <dbReference type="Pfam" id="PF01529"/>
    </source>
</evidence>
<dbReference type="AlphaFoldDB" id="A0AAD7XH94"/>
<dbReference type="GO" id="GO:0005794">
    <property type="term" value="C:Golgi apparatus"/>
    <property type="evidence" value="ECO:0007669"/>
    <property type="project" value="TreeGrafter"/>
</dbReference>
<evidence type="ECO:0000256" key="6">
    <source>
        <dbReference type="ARBA" id="ARBA00023315"/>
    </source>
</evidence>
<dbReference type="PANTHER" id="PTHR22883">
    <property type="entry name" value="ZINC FINGER DHHC DOMAIN CONTAINING PROTEIN"/>
    <property type="match status" value="1"/>
</dbReference>
<feature type="transmembrane region" description="Helical" evidence="7">
    <location>
        <begin position="158"/>
        <end position="183"/>
    </location>
</feature>
<dbReference type="InterPro" id="IPR001594">
    <property type="entry name" value="Palmitoyltrfase_DHHC"/>
</dbReference>
<organism evidence="9 10">
    <name type="scientific">Chrysophaeum taylorii</name>
    <dbReference type="NCBI Taxonomy" id="2483200"/>
    <lineage>
        <taxon>Eukaryota</taxon>
        <taxon>Sar</taxon>
        <taxon>Stramenopiles</taxon>
        <taxon>Ochrophyta</taxon>
        <taxon>Pelagophyceae</taxon>
        <taxon>Pelagomonadales</taxon>
        <taxon>Pelagomonadaceae</taxon>
        <taxon>Chrysophaeum</taxon>
    </lineage>
</organism>
<sequence>MNSGRLRGFDLPLSTNQVVSWVGNALATGGFYVLCGLMLLVTSAGCRKTLVAILVLVHLGLVVGGFSCWIFLETHVPMVESCFGRMLPDSDRWTKVRYCREHKDVVAGLDHFCTWLNTSIGRSNYIPFYLVALFGSLQYSLHVAVLGYVLFACGRQDLTIAFLILCSICGFIGLLILIAYGALLSFHTYLTWRGIGTYDWILQQREIELTTEASHERVLPTTSQVLPATSQVLPAT</sequence>
<accession>A0AAD7XH94</accession>
<name>A0AAD7XH94_9STRA</name>